<protein>
    <submittedName>
        <fullName evidence="2">Uncharacterized protein</fullName>
    </submittedName>
</protein>
<proteinExistence type="predicted"/>
<dbReference type="Proteomes" id="UP000499080">
    <property type="component" value="Unassembled WGS sequence"/>
</dbReference>
<sequence length="93" mass="10583">MTSILTKIEQNFNYFEFSENDAFFPENLSGCHKIRGRAETEMFLPGQVVICEDPEELEISEEGVISEEEGATREEKDAINEEDCISEGQNSKE</sequence>
<evidence type="ECO:0000256" key="1">
    <source>
        <dbReference type="SAM" id="MobiDB-lite"/>
    </source>
</evidence>
<reference evidence="2 3" key="1">
    <citation type="journal article" date="2019" name="Sci. Rep.">
        <title>Orb-weaving spider Araneus ventricosus genome elucidates the spidroin gene catalogue.</title>
        <authorList>
            <person name="Kono N."/>
            <person name="Nakamura H."/>
            <person name="Ohtoshi R."/>
            <person name="Moran D.A.P."/>
            <person name="Shinohara A."/>
            <person name="Yoshida Y."/>
            <person name="Fujiwara M."/>
            <person name="Mori M."/>
            <person name="Tomita M."/>
            <person name="Arakawa K."/>
        </authorList>
    </citation>
    <scope>NUCLEOTIDE SEQUENCE [LARGE SCALE GENOMIC DNA]</scope>
</reference>
<organism evidence="2 3">
    <name type="scientific">Araneus ventricosus</name>
    <name type="common">Orbweaver spider</name>
    <name type="synonym">Epeira ventricosa</name>
    <dbReference type="NCBI Taxonomy" id="182803"/>
    <lineage>
        <taxon>Eukaryota</taxon>
        <taxon>Metazoa</taxon>
        <taxon>Ecdysozoa</taxon>
        <taxon>Arthropoda</taxon>
        <taxon>Chelicerata</taxon>
        <taxon>Arachnida</taxon>
        <taxon>Araneae</taxon>
        <taxon>Araneomorphae</taxon>
        <taxon>Entelegynae</taxon>
        <taxon>Araneoidea</taxon>
        <taxon>Araneidae</taxon>
        <taxon>Araneus</taxon>
    </lineage>
</organism>
<accession>A0A4Y2A1U6</accession>
<dbReference type="EMBL" id="BGPR01000004">
    <property type="protein sequence ID" value="GBL73713.1"/>
    <property type="molecule type" value="Genomic_DNA"/>
</dbReference>
<feature type="region of interest" description="Disordered" evidence="1">
    <location>
        <begin position="63"/>
        <end position="93"/>
    </location>
</feature>
<gene>
    <name evidence="2" type="ORF">AVEN_230701_1</name>
</gene>
<name>A0A4Y2A1U6_ARAVE</name>
<feature type="compositionally biased region" description="Basic and acidic residues" evidence="1">
    <location>
        <begin position="70"/>
        <end position="79"/>
    </location>
</feature>
<evidence type="ECO:0000313" key="3">
    <source>
        <dbReference type="Proteomes" id="UP000499080"/>
    </source>
</evidence>
<keyword evidence="3" id="KW-1185">Reference proteome</keyword>
<dbReference type="AlphaFoldDB" id="A0A4Y2A1U6"/>
<comment type="caution">
    <text evidence="2">The sequence shown here is derived from an EMBL/GenBank/DDBJ whole genome shotgun (WGS) entry which is preliminary data.</text>
</comment>
<evidence type="ECO:0000313" key="2">
    <source>
        <dbReference type="EMBL" id="GBL73713.1"/>
    </source>
</evidence>